<dbReference type="OrthoDB" id="9789603at2"/>
<dbReference type="EMBL" id="CP015518">
    <property type="protein sequence ID" value="APG25724.1"/>
    <property type="molecule type" value="Genomic_DNA"/>
</dbReference>
<sequence length="160" mass="18020">MRDLTIADLPHLQRILRSTGAFTEAEVACAMELLAIVLDDPAQIDYRVAVAQTDGDVQGYVLYGPTPLADGNVTLYWIAVCPEAQCRGVGRRLMAQVEEYARQHGGRLVCLETSSQGGYERTRRFYRQAGYVEESRIRDFYSPGDDRITFVKRLDQTPDL</sequence>
<gene>
    <name evidence="3" type="ORF">A7E75_12425</name>
</gene>
<dbReference type="AlphaFoldDB" id="A0A1L3GII5"/>
<accession>A0A1L3GII5</accession>
<organism evidence="3 4">
    <name type="scientific">Syntrophotalea acetylenica</name>
    <name type="common">Pelobacter acetylenicus</name>
    <dbReference type="NCBI Taxonomy" id="29542"/>
    <lineage>
        <taxon>Bacteria</taxon>
        <taxon>Pseudomonadati</taxon>
        <taxon>Thermodesulfobacteriota</taxon>
        <taxon>Desulfuromonadia</taxon>
        <taxon>Desulfuromonadales</taxon>
        <taxon>Syntrophotaleaceae</taxon>
        <taxon>Syntrophotalea</taxon>
    </lineage>
</organism>
<name>A0A1L3GII5_SYNAC</name>
<evidence type="ECO:0000313" key="4">
    <source>
        <dbReference type="Proteomes" id="UP000182264"/>
    </source>
</evidence>
<feature type="domain" description="N-acetyltransferase" evidence="2">
    <location>
        <begin position="1"/>
        <end position="155"/>
    </location>
</feature>
<keyword evidence="4" id="KW-1185">Reference proteome</keyword>
<reference evidence="3 4" key="1">
    <citation type="journal article" date="2017" name="Genome Announc.">
        <title>Complete Genome Sequences of Two Acetylene-Fermenting Pelobacter acetylenicus Strains.</title>
        <authorList>
            <person name="Sutton J.M."/>
            <person name="Baesman S.M."/>
            <person name="Fierst J.L."/>
            <person name="Poret-Peterson A.T."/>
            <person name="Oremland R.S."/>
            <person name="Dunlap D.S."/>
            <person name="Akob D.M."/>
        </authorList>
    </citation>
    <scope>NUCLEOTIDE SEQUENCE [LARGE SCALE GENOMIC DNA]</scope>
    <source>
        <strain evidence="3 4">DSM 3247</strain>
    </source>
</reference>
<dbReference type="PROSITE" id="PS51186">
    <property type="entry name" value="GNAT"/>
    <property type="match status" value="1"/>
</dbReference>
<evidence type="ECO:0000313" key="3">
    <source>
        <dbReference type="EMBL" id="APG25724.1"/>
    </source>
</evidence>
<dbReference type="CDD" id="cd04301">
    <property type="entry name" value="NAT_SF"/>
    <property type="match status" value="1"/>
</dbReference>
<evidence type="ECO:0000259" key="2">
    <source>
        <dbReference type="PROSITE" id="PS51186"/>
    </source>
</evidence>
<dbReference type="InterPro" id="IPR016181">
    <property type="entry name" value="Acyl_CoA_acyltransferase"/>
</dbReference>
<dbReference type="Proteomes" id="UP000182264">
    <property type="component" value="Chromosome"/>
</dbReference>
<dbReference type="InterPro" id="IPR050769">
    <property type="entry name" value="NAT_camello-type"/>
</dbReference>
<dbReference type="Gene3D" id="3.40.630.30">
    <property type="match status" value="1"/>
</dbReference>
<evidence type="ECO:0000256" key="1">
    <source>
        <dbReference type="ARBA" id="ARBA00022679"/>
    </source>
</evidence>
<dbReference type="InterPro" id="IPR000182">
    <property type="entry name" value="GNAT_dom"/>
</dbReference>
<dbReference type="GO" id="GO:0008080">
    <property type="term" value="F:N-acetyltransferase activity"/>
    <property type="evidence" value="ECO:0007669"/>
    <property type="project" value="InterPro"/>
</dbReference>
<dbReference type="Pfam" id="PF00583">
    <property type="entry name" value="Acetyltransf_1"/>
    <property type="match status" value="1"/>
</dbReference>
<dbReference type="SUPFAM" id="SSF55729">
    <property type="entry name" value="Acyl-CoA N-acyltransferases (Nat)"/>
    <property type="match status" value="1"/>
</dbReference>
<dbReference type="PANTHER" id="PTHR13947">
    <property type="entry name" value="GNAT FAMILY N-ACETYLTRANSFERASE"/>
    <property type="match status" value="1"/>
</dbReference>
<proteinExistence type="predicted"/>
<dbReference type="RefSeq" id="WP_072287566.1">
    <property type="nucleotide sequence ID" value="NZ_CP015455.1"/>
</dbReference>
<dbReference type="PANTHER" id="PTHR13947:SF37">
    <property type="entry name" value="LD18367P"/>
    <property type="match status" value="1"/>
</dbReference>
<keyword evidence="1" id="KW-0808">Transferase</keyword>
<dbReference type="KEGG" id="pace:A6070_06440"/>
<dbReference type="STRING" id="29542.A6070_06440"/>
<protein>
    <recommendedName>
        <fullName evidence="2">N-acetyltransferase domain-containing protein</fullName>
    </recommendedName>
</protein>